<comment type="subcellular location">
    <subcellularLocation>
        <location evidence="6">Cell membrane</location>
        <topology evidence="6">Multi-pass membrane protein</topology>
    </subcellularLocation>
    <subcellularLocation>
        <location evidence="1">Membrane</location>
        <topology evidence="1">Multi-pass membrane protein</topology>
    </subcellularLocation>
</comment>
<feature type="transmembrane region" description="Helical" evidence="6">
    <location>
        <begin position="70"/>
        <end position="91"/>
    </location>
</feature>
<evidence type="ECO:0000256" key="4">
    <source>
        <dbReference type="ARBA" id="ARBA00022989"/>
    </source>
</evidence>
<evidence type="ECO:0000256" key="5">
    <source>
        <dbReference type="ARBA" id="ARBA00023136"/>
    </source>
</evidence>
<dbReference type="Pfam" id="PF01925">
    <property type="entry name" value="TauE"/>
    <property type="match status" value="1"/>
</dbReference>
<dbReference type="GO" id="GO:0005886">
    <property type="term" value="C:plasma membrane"/>
    <property type="evidence" value="ECO:0007669"/>
    <property type="project" value="UniProtKB-SubCell"/>
</dbReference>
<dbReference type="InterPro" id="IPR051598">
    <property type="entry name" value="TSUP/Inactive_protease-like"/>
</dbReference>
<gene>
    <name evidence="7" type="ORF">A2462_04285</name>
</gene>
<dbReference type="EMBL" id="MEUI01000015">
    <property type="protein sequence ID" value="OGC34487.1"/>
    <property type="molecule type" value="Genomic_DNA"/>
</dbReference>
<dbReference type="PANTHER" id="PTHR43701">
    <property type="entry name" value="MEMBRANE TRANSPORTER PROTEIN MJ0441-RELATED"/>
    <property type="match status" value="1"/>
</dbReference>
<keyword evidence="3 6" id="KW-0812">Transmembrane</keyword>
<name>A0A1F4TPC6_UNCSA</name>
<sequence>MQTLSLILIGLATGIMSGIFGVGGGSLVIPALILIYGLNQHTAQGTSLAMMIPPISLLAAWHYWKNGNVNVSWAALLCLGFLFGGLIGAYLANIIPDIQLRRIFGLYLLVISIRMILWN</sequence>
<proteinExistence type="inferred from homology"/>
<dbReference type="PANTHER" id="PTHR43701:SF2">
    <property type="entry name" value="MEMBRANE TRANSPORTER PROTEIN YJNA-RELATED"/>
    <property type="match status" value="1"/>
</dbReference>
<feature type="transmembrane region" description="Helical" evidence="6">
    <location>
        <begin position="48"/>
        <end position="64"/>
    </location>
</feature>
<dbReference type="Proteomes" id="UP000177309">
    <property type="component" value="Unassembled WGS sequence"/>
</dbReference>
<dbReference type="InterPro" id="IPR002781">
    <property type="entry name" value="TM_pro_TauE-like"/>
</dbReference>
<evidence type="ECO:0000313" key="7">
    <source>
        <dbReference type="EMBL" id="OGC34487.1"/>
    </source>
</evidence>
<evidence type="ECO:0000256" key="2">
    <source>
        <dbReference type="ARBA" id="ARBA00009142"/>
    </source>
</evidence>
<keyword evidence="6" id="KW-1003">Cell membrane</keyword>
<evidence type="ECO:0000256" key="1">
    <source>
        <dbReference type="ARBA" id="ARBA00004141"/>
    </source>
</evidence>
<accession>A0A1F4TPC6</accession>
<reference evidence="7 8" key="1">
    <citation type="journal article" date="2016" name="Nat. Commun.">
        <title>Thousands of microbial genomes shed light on interconnected biogeochemical processes in an aquifer system.</title>
        <authorList>
            <person name="Anantharaman K."/>
            <person name="Brown C.T."/>
            <person name="Hug L.A."/>
            <person name="Sharon I."/>
            <person name="Castelle C.J."/>
            <person name="Probst A.J."/>
            <person name="Thomas B.C."/>
            <person name="Singh A."/>
            <person name="Wilkins M.J."/>
            <person name="Karaoz U."/>
            <person name="Brodie E.L."/>
            <person name="Williams K.H."/>
            <person name="Hubbard S.S."/>
            <person name="Banfield J.F."/>
        </authorList>
    </citation>
    <scope>NUCLEOTIDE SEQUENCE [LARGE SCALE GENOMIC DNA]</scope>
</reference>
<evidence type="ECO:0000313" key="8">
    <source>
        <dbReference type="Proteomes" id="UP000177309"/>
    </source>
</evidence>
<protein>
    <recommendedName>
        <fullName evidence="6">Probable membrane transporter protein</fullName>
    </recommendedName>
</protein>
<dbReference type="AlphaFoldDB" id="A0A1F4TPC6"/>
<evidence type="ECO:0000256" key="3">
    <source>
        <dbReference type="ARBA" id="ARBA00022692"/>
    </source>
</evidence>
<feature type="transmembrane region" description="Helical" evidence="6">
    <location>
        <begin position="103"/>
        <end position="118"/>
    </location>
</feature>
<comment type="similarity">
    <text evidence="2 6">Belongs to the 4-toluene sulfonate uptake permease (TSUP) (TC 2.A.102) family.</text>
</comment>
<keyword evidence="4 6" id="KW-1133">Transmembrane helix</keyword>
<evidence type="ECO:0000256" key="6">
    <source>
        <dbReference type="RuleBase" id="RU363041"/>
    </source>
</evidence>
<organism evidence="7 8">
    <name type="scientific">candidate division WOR-1 bacterium RIFOXYC2_FULL_41_25</name>
    <dbReference type="NCBI Taxonomy" id="1802586"/>
    <lineage>
        <taxon>Bacteria</taxon>
        <taxon>Bacillati</taxon>
        <taxon>Saganbacteria</taxon>
    </lineage>
</organism>
<keyword evidence="5 6" id="KW-0472">Membrane</keyword>
<feature type="transmembrane region" description="Helical" evidence="6">
    <location>
        <begin position="6"/>
        <end position="36"/>
    </location>
</feature>
<comment type="caution">
    <text evidence="7">The sequence shown here is derived from an EMBL/GenBank/DDBJ whole genome shotgun (WGS) entry which is preliminary data.</text>
</comment>